<reference evidence="2 3" key="1">
    <citation type="submission" date="2024-08" db="EMBL/GenBank/DDBJ databases">
        <title>Halobellus sp. MBLA0158 whole genome sequence.</title>
        <authorList>
            <person name="Hwang C.Y."/>
            <person name="Cho E.-S."/>
            <person name="Seo M.-J."/>
        </authorList>
    </citation>
    <scope>NUCLEOTIDE SEQUENCE [LARGE SCALE GENOMIC DNA]</scope>
    <source>
        <strain evidence="2 3">MBLA0158</strain>
    </source>
</reference>
<dbReference type="Proteomes" id="UP001570511">
    <property type="component" value="Unassembled WGS sequence"/>
</dbReference>
<keyword evidence="1" id="KW-1133">Transmembrane helix</keyword>
<sequence length="145" mass="15699">MSALQRRFAISGPWKRPLAISTAVTVLYASCVFGYSLLPGSNVSISGTLWGALALSTALGLVTIGVPVFLWLRYEIRSPGVLLAAILTFWHVLVYVPPIGSGQGDSPGFLFVFVWAPMYLGAYVLLAVVEYWLRNHDLPVSVPSS</sequence>
<feature type="transmembrane region" description="Helical" evidence="1">
    <location>
        <begin position="50"/>
        <end position="72"/>
    </location>
</feature>
<comment type="caution">
    <text evidence="2">The sequence shown here is derived from an EMBL/GenBank/DDBJ whole genome shotgun (WGS) entry which is preliminary data.</text>
</comment>
<organism evidence="2 3">
    <name type="scientific">Halobellus rubicundus</name>
    <dbReference type="NCBI Taxonomy" id="2996466"/>
    <lineage>
        <taxon>Archaea</taxon>
        <taxon>Methanobacteriati</taxon>
        <taxon>Methanobacteriota</taxon>
        <taxon>Stenosarchaea group</taxon>
        <taxon>Halobacteria</taxon>
        <taxon>Halobacteriales</taxon>
        <taxon>Haloferacaceae</taxon>
        <taxon>Halobellus</taxon>
    </lineage>
</organism>
<keyword evidence="1" id="KW-0812">Transmembrane</keyword>
<dbReference type="AlphaFoldDB" id="A0ABD5MDF2"/>
<dbReference type="RefSeq" id="WP_372390377.1">
    <property type="nucleotide sequence ID" value="NZ_JBGNYA010000001.1"/>
</dbReference>
<feature type="transmembrane region" description="Helical" evidence="1">
    <location>
        <begin position="109"/>
        <end position="133"/>
    </location>
</feature>
<name>A0ABD5MDF2_9EURY</name>
<accession>A0ABD5MDF2</accession>
<protein>
    <submittedName>
        <fullName evidence="2">Uncharacterized protein</fullName>
    </submittedName>
</protein>
<evidence type="ECO:0000313" key="2">
    <source>
        <dbReference type="EMBL" id="MFA1611927.1"/>
    </source>
</evidence>
<feature type="transmembrane region" description="Helical" evidence="1">
    <location>
        <begin position="79"/>
        <end position="97"/>
    </location>
</feature>
<evidence type="ECO:0000256" key="1">
    <source>
        <dbReference type="SAM" id="Phobius"/>
    </source>
</evidence>
<proteinExistence type="predicted"/>
<evidence type="ECO:0000313" key="3">
    <source>
        <dbReference type="Proteomes" id="UP001570511"/>
    </source>
</evidence>
<dbReference type="EMBL" id="JBGNYA010000001">
    <property type="protein sequence ID" value="MFA1611927.1"/>
    <property type="molecule type" value="Genomic_DNA"/>
</dbReference>
<feature type="transmembrane region" description="Helical" evidence="1">
    <location>
        <begin position="20"/>
        <end position="38"/>
    </location>
</feature>
<keyword evidence="3" id="KW-1185">Reference proteome</keyword>
<gene>
    <name evidence="2" type="ORF">OS889_13040</name>
</gene>
<keyword evidence="1" id="KW-0472">Membrane</keyword>